<name>A0A6A4RSJ8_SCOMX</name>
<dbReference type="EMBL" id="VEVO01004538">
    <property type="protein sequence ID" value="KAF0021584.1"/>
    <property type="molecule type" value="Genomic_DNA"/>
</dbReference>
<dbReference type="AlphaFoldDB" id="A0A6A4RSJ8"/>
<gene>
    <name evidence="1" type="ORF">F2P81_026163</name>
</gene>
<proteinExistence type="predicted"/>
<accession>A0A6A4RSJ8</accession>
<comment type="caution">
    <text evidence="1">The sequence shown here is derived from an EMBL/GenBank/DDBJ whole genome shotgun (WGS) entry which is preliminary data.</text>
</comment>
<sequence length="78" mass="8526">MLSPGLDSSVYDSLCLSHDLHKPANRKVCLGQSCGPQWEVSEWSEVNSSHSDVLSVPECPLCILSVIKTLQASEQELL</sequence>
<organism evidence="1 2">
    <name type="scientific">Scophthalmus maximus</name>
    <name type="common">Turbot</name>
    <name type="synonym">Psetta maxima</name>
    <dbReference type="NCBI Taxonomy" id="52904"/>
    <lineage>
        <taxon>Eukaryota</taxon>
        <taxon>Metazoa</taxon>
        <taxon>Chordata</taxon>
        <taxon>Craniata</taxon>
        <taxon>Vertebrata</taxon>
        <taxon>Euteleostomi</taxon>
        <taxon>Actinopterygii</taxon>
        <taxon>Neopterygii</taxon>
        <taxon>Teleostei</taxon>
        <taxon>Neoteleostei</taxon>
        <taxon>Acanthomorphata</taxon>
        <taxon>Carangaria</taxon>
        <taxon>Pleuronectiformes</taxon>
        <taxon>Pleuronectoidei</taxon>
        <taxon>Scophthalmidae</taxon>
        <taxon>Scophthalmus</taxon>
    </lineage>
</organism>
<dbReference type="Proteomes" id="UP000438429">
    <property type="component" value="Unassembled WGS sequence"/>
</dbReference>
<evidence type="ECO:0000313" key="2">
    <source>
        <dbReference type="Proteomes" id="UP000438429"/>
    </source>
</evidence>
<reference evidence="1 2" key="1">
    <citation type="submission" date="2019-06" db="EMBL/GenBank/DDBJ databases">
        <title>Draft genomes of female and male turbot (Scophthalmus maximus).</title>
        <authorList>
            <person name="Xu H."/>
            <person name="Xu X.-W."/>
            <person name="Shao C."/>
            <person name="Chen S."/>
        </authorList>
    </citation>
    <scope>NUCLEOTIDE SEQUENCE [LARGE SCALE GENOMIC DNA]</scope>
    <source>
        <strain evidence="1">Ysfricsl-2016a</strain>
        <tissue evidence="1">Blood</tissue>
    </source>
</reference>
<evidence type="ECO:0000313" key="1">
    <source>
        <dbReference type="EMBL" id="KAF0021584.1"/>
    </source>
</evidence>
<protein>
    <submittedName>
        <fullName evidence="1">Uncharacterized protein</fullName>
    </submittedName>
</protein>